<dbReference type="AlphaFoldDB" id="A0A543FMC9"/>
<sequence length="143" mass="15880">MHELTEEALVAASADEVWRDLTRSGALAEWFWPPRMQPTALVELRELGRWQVRSEPAGIAVEAVVLAVDAPRTLRLEWRWEGEDAATDVGITLEPAADSATRVIVRHSGFATAAERQNHVEGWADCLQRLVDRYGGAPGERLP</sequence>
<evidence type="ECO:0000256" key="1">
    <source>
        <dbReference type="ARBA" id="ARBA00006817"/>
    </source>
</evidence>
<name>A0A543FMC9_9MICO</name>
<reference evidence="3 4" key="1">
    <citation type="submission" date="2019-06" db="EMBL/GenBank/DDBJ databases">
        <title>Sequencing the genomes of 1000 actinobacteria strains.</title>
        <authorList>
            <person name="Klenk H.-P."/>
        </authorList>
    </citation>
    <scope>NUCLEOTIDE SEQUENCE [LARGE SCALE GENOMIC DNA]</scope>
    <source>
        <strain evidence="3 4">DSM 105492</strain>
    </source>
</reference>
<feature type="domain" description="Activator of Hsp90 ATPase homologue 1/2-like C-terminal" evidence="2">
    <location>
        <begin position="12"/>
        <end position="132"/>
    </location>
</feature>
<dbReference type="RefSeq" id="WP_141893450.1">
    <property type="nucleotide sequence ID" value="NZ_BAABLH010000005.1"/>
</dbReference>
<dbReference type="SUPFAM" id="SSF55961">
    <property type="entry name" value="Bet v1-like"/>
    <property type="match status" value="1"/>
</dbReference>
<evidence type="ECO:0000259" key="2">
    <source>
        <dbReference type="Pfam" id="PF08327"/>
    </source>
</evidence>
<dbReference type="OrthoDB" id="8755073at2"/>
<organism evidence="3 4">
    <name type="scientific">Microbacterium kyungheense</name>
    <dbReference type="NCBI Taxonomy" id="1263636"/>
    <lineage>
        <taxon>Bacteria</taxon>
        <taxon>Bacillati</taxon>
        <taxon>Actinomycetota</taxon>
        <taxon>Actinomycetes</taxon>
        <taxon>Micrococcales</taxon>
        <taxon>Microbacteriaceae</taxon>
        <taxon>Microbacterium</taxon>
    </lineage>
</organism>
<dbReference type="Gene3D" id="3.30.530.20">
    <property type="match status" value="1"/>
</dbReference>
<dbReference type="InterPro" id="IPR023393">
    <property type="entry name" value="START-like_dom_sf"/>
</dbReference>
<accession>A0A543FMC9</accession>
<protein>
    <submittedName>
        <fullName evidence="3">Uncharacterized protein YndB with AHSA1/START domain</fullName>
    </submittedName>
</protein>
<keyword evidence="4" id="KW-1185">Reference proteome</keyword>
<gene>
    <name evidence="3" type="ORF">FB391_1181</name>
</gene>
<evidence type="ECO:0000313" key="4">
    <source>
        <dbReference type="Proteomes" id="UP000320235"/>
    </source>
</evidence>
<dbReference type="CDD" id="cd07814">
    <property type="entry name" value="SRPBCC_CalC_Aha1-like"/>
    <property type="match status" value="1"/>
</dbReference>
<proteinExistence type="inferred from homology"/>
<comment type="caution">
    <text evidence="3">The sequence shown here is derived from an EMBL/GenBank/DDBJ whole genome shotgun (WGS) entry which is preliminary data.</text>
</comment>
<evidence type="ECO:0000313" key="3">
    <source>
        <dbReference type="EMBL" id="TQM34886.1"/>
    </source>
</evidence>
<dbReference type="InterPro" id="IPR013538">
    <property type="entry name" value="ASHA1/2-like_C"/>
</dbReference>
<comment type="similarity">
    <text evidence="1">Belongs to the AHA1 family.</text>
</comment>
<dbReference type="Pfam" id="PF08327">
    <property type="entry name" value="AHSA1"/>
    <property type="match status" value="1"/>
</dbReference>
<dbReference type="Proteomes" id="UP000320235">
    <property type="component" value="Unassembled WGS sequence"/>
</dbReference>
<dbReference type="EMBL" id="VFPE01000001">
    <property type="protein sequence ID" value="TQM34886.1"/>
    <property type="molecule type" value="Genomic_DNA"/>
</dbReference>